<dbReference type="PANTHER" id="PTHR44411:SF1">
    <property type="entry name" value="THO COMPLEX SUBUNIT 6 HOMOLOG"/>
    <property type="match status" value="1"/>
</dbReference>
<comment type="caution">
    <text evidence="2">The sequence shown here is derived from an EMBL/GenBank/DDBJ whole genome shotgun (WGS) entry which is preliminary data.</text>
</comment>
<dbReference type="AlphaFoldDB" id="A0A177AX70"/>
<dbReference type="Proteomes" id="UP000078046">
    <property type="component" value="Unassembled WGS sequence"/>
</dbReference>
<dbReference type="SUPFAM" id="SSF50978">
    <property type="entry name" value="WD40 repeat-like"/>
    <property type="match status" value="1"/>
</dbReference>
<evidence type="ECO:0000313" key="2">
    <source>
        <dbReference type="EMBL" id="OAF66585.1"/>
    </source>
</evidence>
<dbReference type="EMBL" id="LWCA01000888">
    <property type="protein sequence ID" value="OAF66585.1"/>
    <property type="molecule type" value="Genomic_DNA"/>
</dbReference>
<evidence type="ECO:0000256" key="1">
    <source>
        <dbReference type="ARBA" id="ARBA00022574"/>
    </source>
</evidence>
<gene>
    <name evidence="2" type="ORF">A3Q56_05672</name>
</gene>
<organism evidence="2 3">
    <name type="scientific">Intoshia linei</name>
    <dbReference type="NCBI Taxonomy" id="1819745"/>
    <lineage>
        <taxon>Eukaryota</taxon>
        <taxon>Metazoa</taxon>
        <taxon>Spiralia</taxon>
        <taxon>Lophotrochozoa</taxon>
        <taxon>Mesozoa</taxon>
        <taxon>Orthonectida</taxon>
        <taxon>Rhopaluridae</taxon>
        <taxon>Intoshia</taxon>
    </lineage>
</organism>
<protein>
    <submittedName>
        <fullName evidence="2">Uncharacterized protein</fullName>
    </submittedName>
</protein>
<accession>A0A177AX70</accession>
<keyword evidence="3" id="KW-1185">Reference proteome</keyword>
<dbReference type="InterPro" id="IPR042626">
    <property type="entry name" value="THOC6"/>
</dbReference>
<feature type="non-terminal residue" evidence="2">
    <location>
        <position position="1"/>
    </location>
</feature>
<keyword evidence="1" id="KW-0853">WD repeat</keyword>
<name>A0A177AX70_9BILA</name>
<dbReference type="GO" id="GO:0000347">
    <property type="term" value="C:THO complex"/>
    <property type="evidence" value="ECO:0007669"/>
    <property type="project" value="TreeGrafter"/>
</dbReference>
<dbReference type="GO" id="GO:0006406">
    <property type="term" value="P:mRNA export from nucleus"/>
    <property type="evidence" value="ECO:0007669"/>
    <property type="project" value="TreeGrafter"/>
</dbReference>
<dbReference type="GO" id="GO:0000346">
    <property type="term" value="C:transcription export complex"/>
    <property type="evidence" value="ECO:0007669"/>
    <property type="project" value="TreeGrafter"/>
</dbReference>
<dbReference type="PANTHER" id="PTHR44411">
    <property type="entry name" value="THO COMPLEX SUBUNIT 6 HOMOLOG"/>
    <property type="match status" value="1"/>
</dbReference>
<evidence type="ECO:0000313" key="3">
    <source>
        <dbReference type="Proteomes" id="UP000078046"/>
    </source>
</evidence>
<dbReference type="InterPro" id="IPR036322">
    <property type="entry name" value="WD40_repeat_dom_sf"/>
</dbReference>
<dbReference type="InterPro" id="IPR015943">
    <property type="entry name" value="WD40/YVTN_repeat-like_dom_sf"/>
</dbReference>
<proteinExistence type="predicted"/>
<dbReference type="OrthoDB" id="273067at2759"/>
<sequence length="172" mass="19615">YDGQYAYIGSNNGLIYIYDIETEKITNTLKCSNTVHNIRCKENTLIATDEDGFVSIWNLNDNKSIWKFKPIDEITTVSNKNGYITLMDERDNWLVVGGGPIPSLWNVNMRKLVNVYNQTNYKNITCLKMANSRILVGSEKTSLDHWNFSGQDFQTCELQTDNISSLVNIADV</sequence>
<dbReference type="Gene3D" id="2.130.10.10">
    <property type="entry name" value="YVTN repeat-like/Quinoprotein amine dehydrogenase"/>
    <property type="match status" value="1"/>
</dbReference>
<reference evidence="2 3" key="1">
    <citation type="submission" date="2016-04" db="EMBL/GenBank/DDBJ databases">
        <title>The genome of Intoshia linei affirms orthonectids as highly simplified spiralians.</title>
        <authorList>
            <person name="Mikhailov K.V."/>
            <person name="Slusarev G.S."/>
            <person name="Nikitin M.A."/>
            <person name="Logacheva M.D."/>
            <person name="Penin A."/>
            <person name="Aleoshin V."/>
            <person name="Panchin Y.V."/>
        </authorList>
    </citation>
    <scope>NUCLEOTIDE SEQUENCE [LARGE SCALE GENOMIC DNA]</scope>
    <source>
        <strain evidence="2">Intl2013</strain>
        <tissue evidence="2">Whole animal</tissue>
    </source>
</reference>